<organism evidence="1 2">
    <name type="scientific">Nostoc punctiforme NIES-2108</name>
    <dbReference type="NCBI Taxonomy" id="1356359"/>
    <lineage>
        <taxon>Bacteria</taxon>
        <taxon>Bacillati</taxon>
        <taxon>Cyanobacteriota</taxon>
        <taxon>Cyanophyceae</taxon>
        <taxon>Nostocales</taxon>
        <taxon>Nostocaceae</taxon>
        <taxon>Nostoc</taxon>
    </lineage>
</organism>
<gene>
    <name evidence="1" type="ORF">A6769_08360</name>
</gene>
<evidence type="ECO:0000313" key="1">
    <source>
        <dbReference type="EMBL" id="RCJ38629.1"/>
    </source>
</evidence>
<dbReference type="Proteomes" id="UP000252085">
    <property type="component" value="Unassembled WGS sequence"/>
</dbReference>
<reference evidence="2" key="1">
    <citation type="submission" date="2016-04" db="EMBL/GenBank/DDBJ databases">
        <authorList>
            <person name="Tabuchi Yagui T.R."/>
        </authorList>
    </citation>
    <scope>NUCLEOTIDE SEQUENCE [LARGE SCALE GENOMIC DNA]</scope>
</reference>
<proteinExistence type="predicted"/>
<name>A0A367RRG0_NOSPU</name>
<dbReference type="AlphaFoldDB" id="A0A367RRG0"/>
<dbReference type="EMBL" id="LXQE01000117">
    <property type="protein sequence ID" value="RCJ38629.1"/>
    <property type="molecule type" value="Genomic_DNA"/>
</dbReference>
<protein>
    <submittedName>
        <fullName evidence="1">Uncharacterized protein</fullName>
    </submittedName>
</protein>
<accession>A0A367RRG0</accession>
<comment type="caution">
    <text evidence="1">The sequence shown here is derived from an EMBL/GenBank/DDBJ whole genome shotgun (WGS) entry which is preliminary data.</text>
</comment>
<evidence type="ECO:0000313" key="2">
    <source>
        <dbReference type="Proteomes" id="UP000252085"/>
    </source>
</evidence>
<sequence>MEEISETFQELGLTERIFYGADLYCLVKDTSLGKETPEECERERPLRDIITTLSNEAASSVLDKNG</sequence>